<accession>A0A4Q6XUE0</accession>
<evidence type="ECO:0000313" key="2">
    <source>
        <dbReference type="Proteomes" id="UP000292855"/>
    </source>
</evidence>
<dbReference type="RefSeq" id="WP_130142155.1">
    <property type="nucleotide sequence ID" value="NZ_SGIT01000002.1"/>
</dbReference>
<proteinExistence type="predicted"/>
<dbReference type="AlphaFoldDB" id="A0A4Q6XUE0"/>
<dbReference type="Proteomes" id="UP000292855">
    <property type="component" value="Unassembled WGS sequence"/>
</dbReference>
<comment type="caution">
    <text evidence="1">The sequence shown here is derived from an EMBL/GenBank/DDBJ whole genome shotgun (WGS) entry which is preliminary data.</text>
</comment>
<dbReference type="EMBL" id="SGIT01000002">
    <property type="protein sequence ID" value="RZF60237.1"/>
    <property type="molecule type" value="Genomic_DNA"/>
</dbReference>
<organism evidence="1 2">
    <name type="scientific">Sphingobacterium corticibacterium</name>
    <dbReference type="NCBI Taxonomy" id="2484746"/>
    <lineage>
        <taxon>Bacteria</taxon>
        <taxon>Pseudomonadati</taxon>
        <taxon>Bacteroidota</taxon>
        <taxon>Sphingobacteriia</taxon>
        <taxon>Sphingobacteriales</taxon>
        <taxon>Sphingobacteriaceae</taxon>
        <taxon>Sphingobacterium</taxon>
    </lineage>
</organism>
<keyword evidence="2" id="KW-1185">Reference proteome</keyword>
<protein>
    <submittedName>
        <fullName evidence="1">Uncharacterized protein</fullName>
    </submittedName>
</protein>
<evidence type="ECO:0000313" key="1">
    <source>
        <dbReference type="EMBL" id="RZF60237.1"/>
    </source>
</evidence>
<gene>
    <name evidence="1" type="ORF">EWE74_14110</name>
</gene>
<dbReference type="InterPro" id="IPR058238">
    <property type="entry name" value="Lant_leader_dom"/>
</dbReference>
<sequence length="99" mass="10129">MKKLKLNKTVISNLTREEAGQIVGGGITDGCQTLIHEGCPPGGSWDNCSNACTDACYGYTDNPAICANTGLGATCSGCQTDYGCPPLSDGPYTVCGTVC</sequence>
<reference evidence="1 2" key="1">
    <citation type="submission" date="2019-02" db="EMBL/GenBank/DDBJ databases">
        <authorList>
            <person name="Li Y."/>
        </authorList>
    </citation>
    <scope>NUCLEOTIDE SEQUENCE [LARGE SCALE GENOMIC DNA]</scope>
    <source>
        <strain evidence="1 2">30C10-4-7</strain>
    </source>
</reference>
<dbReference type="NCBIfam" id="NF038153">
    <property type="entry name" value="lant_leader_L1a"/>
    <property type="match status" value="1"/>
</dbReference>
<name>A0A4Q6XUE0_9SPHI</name>